<comment type="caution">
    <text evidence="2">The sequence shown here is derived from an EMBL/GenBank/DDBJ whole genome shotgun (WGS) entry which is preliminary data.</text>
</comment>
<organism evidence="2 3">
    <name type="scientific">Candidatus Segetimicrobium genomatis</name>
    <dbReference type="NCBI Taxonomy" id="2569760"/>
    <lineage>
        <taxon>Bacteria</taxon>
        <taxon>Bacillati</taxon>
        <taxon>Candidatus Sysuimicrobiota</taxon>
        <taxon>Candidatus Sysuimicrobiia</taxon>
        <taxon>Candidatus Sysuimicrobiales</taxon>
        <taxon>Candidatus Segetimicrobiaceae</taxon>
        <taxon>Candidatus Segetimicrobium</taxon>
    </lineage>
</organism>
<dbReference type="SUPFAM" id="SSF46785">
    <property type="entry name" value="Winged helix' DNA-binding domain"/>
    <property type="match status" value="1"/>
</dbReference>
<evidence type="ECO:0000313" key="3">
    <source>
        <dbReference type="Proteomes" id="UP000318661"/>
    </source>
</evidence>
<dbReference type="InterPro" id="IPR015330">
    <property type="entry name" value="DNA_primase/pol_bifunc_N"/>
</dbReference>
<feature type="domain" description="Primase C-terminal 1" evidence="1">
    <location>
        <begin position="110"/>
        <end position="174"/>
    </location>
</feature>
<dbReference type="AlphaFoldDB" id="A0A537KSV2"/>
<dbReference type="SMART" id="SM00942">
    <property type="entry name" value="PriCT_1"/>
    <property type="match status" value="1"/>
</dbReference>
<dbReference type="Proteomes" id="UP000318661">
    <property type="component" value="Unassembled WGS sequence"/>
</dbReference>
<evidence type="ECO:0000259" key="1">
    <source>
        <dbReference type="SMART" id="SM00942"/>
    </source>
</evidence>
<dbReference type="Pfam" id="PF09250">
    <property type="entry name" value="Prim-Pol"/>
    <property type="match status" value="1"/>
</dbReference>
<dbReference type="EMBL" id="VBAJ01000391">
    <property type="protein sequence ID" value="TMI98813.1"/>
    <property type="molecule type" value="Genomic_DNA"/>
</dbReference>
<name>A0A537KSV2_9BACT</name>
<accession>A0A537KSV2</accession>
<dbReference type="InterPro" id="IPR014820">
    <property type="entry name" value="PriCT_1"/>
</dbReference>
<gene>
    <name evidence="2" type="ORF">E6G99_13640</name>
</gene>
<evidence type="ECO:0000313" key="2">
    <source>
        <dbReference type="EMBL" id="TMI98813.1"/>
    </source>
</evidence>
<protein>
    <recommendedName>
        <fullName evidence="1">Primase C-terminal 1 domain-containing protein</fullName>
    </recommendedName>
</protein>
<proteinExistence type="predicted"/>
<reference evidence="2 3" key="1">
    <citation type="journal article" date="2019" name="Nat. Microbiol.">
        <title>Mediterranean grassland soil C-N compound turnover is dependent on rainfall and depth, and is mediated by genomically divergent microorganisms.</title>
        <authorList>
            <person name="Diamond S."/>
            <person name="Andeer P.F."/>
            <person name="Li Z."/>
            <person name="Crits-Christoph A."/>
            <person name="Burstein D."/>
            <person name="Anantharaman K."/>
            <person name="Lane K.R."/>
            <person name="Thomas B.C."/>
            <person name="Pan C."/>
            <person name="Northen T.R."/>
            <person name="Banfield J.F."/>
        </authorList>
    </citation>
    <scope>NUCLEOTIDE SEQUENCE [LARGE SCALE GENOMIC DNA]</scope>
    <source>
        <strain evidence="2">NP_2</strain>
    </source>
</reference>
<dbReference type="InterPro" id="IPR036390">
    <property type="entry name" value="WH_DNA-bd_sf"/>
</dbReference>
<sequence>MDLETDGPEGETALKASGLPLPRTATWESERGLHRIYRAGWPVASRRLGPRLELRGIRAYSVAPPSSGRTWVVGHIENVAPLPGEWTEFLGATQTARSGPALAVPTLAEVERCGVPKGFRNVTQARLTGRWLTQRHTMQEILAKTAAWAAQCDPPLPDAEAYQVVQSVIRTRRRGRSLEREAWLLALDHGLRGTALNVLNGLVILWQEGGGGLPMFHCSHRLLAKFAGVSRNTVGPALERLRQINFIRVYPVAIRPWEDRLADVVELCGPLAAAVTRHTTDDPELPHAATYN</sequence>